<dbReference type="AlphaFoldDB" id="A0A075AI06"/>
<dbReference type="EMBL" id="KL596655">
    <property type="protein sequence ID" value="KER30799.1"/>
    <property type="molecule type" value="Genomic_DNA"/>
</dbReference>
<dbReference type="Gene3D" id="2.170.150.20">
    <property type="entry name" value="Peptide methionine sulfoxide reductase"/>
    <property type="match status" value="1"/>
</dbReference>
<proteinExistence type="inferred from homology"/>
<comment type="cofactor">
    <cofactor evidence="3">
        <name>Zn(2+)</name>
        <dbReference type="ChEBI" id="CHEBI:29105"/>
    </cofactor>
    <text evidence="3">Binds 1 zinc ion per subunit.</text>
</comment>
<dbReference type="GO" id="GO:0006979">
    <property type="term" value="P:response to oxidative stress"/>
    <property type="evidence" value="ECO:0007669"/>
    <property type="project" value="InterPro"/>
</dbReference>
<dbReference type="GO" id="GO:0030091">
    <property type="term" value="P:protein repair"/>
    <property type="evidence" value="ECO:0007669"/>
    <property type="project" value="InterPro"/>
</dbReference>
<dbReference type="GeneID" id="20327274"/>
<evidence type="ECO:0000313" key="5">
    <source>
        <dbReference type="EMBL" id="KER30799.1"/>
    </source>
</evidence>
<dbReference type="OrthoDB" id="44061at2759"/>
<reference evidence="5 6" key="1">
    <citation type="submission" date="2013-11" db="EMBL/GenBank/DDBJ databases">
        <title>Opisthorchis viverrini - life in the bile duct.</title>
        <authorList>
            <person name="Young N.D."/>
            <person name="Nagarajan N."/>
            <person name="Lin S.J."/>
            <person name="Korhonen P.K."/>
            <person name="Jex A.R."/>
            <person name="Hall R.S."/>
            <person name="Safavi-Hemami H."/>
            <person name="Kaewkong W."/>
            <person name="Bertrand D."/>
            <person name="Gao S."/>
            <person name="Seet Q."/>
            <person name="Wongkham S."/>
            <person name="Teh B.T."/>
            <person name="Wongkham C."/>
            <person name="Intapan P.M."/>
            <person name="Maleewong W."/>
            <person name="Yang X."/>
            <person name="Hu M."/>
            <person name="Wang Z."/>
            <person name="Hofmann A."/>
            <person name="Sternberg P.W."/>
            <person name="Tan P."/>
            <person name="Wang J."/>
            <person name="Gasser R.B."/>
        </authorList>
    </citation>
    <scope>NUCLEOTIDE SEQUENCE [LARGE SCALE GENOMIC DNA]</scope>
</reference>
<evidence type="ECO:0000259" key="4">
    <source>
        <dbReference type="PROSITE" id="PS51790"/>
    </source>
</evidence>
<dbReference type="InterPro" id="IPR002579">
    <property type="entry name" value="Met_Sox_Rdtase_MsrB_dom"/>
</dbReference>
<keyword evidence="2 3" id="KW-0560">Oxidoreductase</keyword>
<comment type="function">
    <text evidence="3">Methionine-sulfoxide reductase that specifically reduces methionine (R)-sulfoxide back to methionine. While in many cases methionine oxidation is the result of random oxidation following oxidative stress, methionine oxidation is also a post-translational modification that takes place on specific residues.</text>
</comment>
<comment type="catalytic activity">
    <reaction evidence="3">
        <text>L-methionyl-[protein] + [thioredoxin]-disulfide + H2O = L-methionyl-(R)-S-oxide-[protein] + [thioredoxin]-dithiol</text>
        <dbReference type="Rhea" id="RHEA:24164"/>
        <dbReference type="Rhea" id="RHEA-COMP:10698"/>
        <dbReference type="Rhea" id="RHEA-COMP:10700"/>
        <dbReference type="Rhea" id="RHEA-COMP:12313"/>
        <dbReference type="Rhea" id="RHEA-COMP:12314"/>
        <dbReference type="ChEBI" id="CHEBI:15377"/>
        <dbReference type="ChEBI" id="CHEBI:16044"/>
        <dbReference type="ChEBI" id="CHEBI:29950"/>
        <dbReference type="ChEBI" id="CHEBI:45764"/>
        <dbReference type="ChEBI" id="CHEBI:50058"/>
        <dbReference type="EC" id="1.8.4.12"/>
    </reaction>
</comment>
<protein>
    <recommendedName>
        <fullName evidence="3">Peptide-methionine (R)-S-oxide reductase</fullName>
        <ecNumber evidence="3">1.8.4.12</ecNumber>
    </recommendedName>
</protein>
<name>A0A075AI06_OPIVI</name>
<dbReference type="GO" id="GO:0046872">
    <property type="term" value="F:metal ion binding"/>
    <property type="evidence" value="ECO:0007669"/>
    <property type="project" value="UniProtKB-KW"/>
</dbReference>
<dbReference type="EC" id="1.8.4.12" evidence="3"/>
<dbReference type="Pfam" id="PF01641">
    <property type="entry name" value="SelR"/>
    <property type="match status" value="1"/>
</dbReference>
<dbReference type="PANTHER" id="PTHR10173">
    <property type="entry name" value="METHIONINE SULFOXIDE REDUCTASE"/>
    <property type="match status" value="1"/>
</dbReference>
<dbReference type="GO" id="GO:0005737">
    <property type="term" value="C:cytoplasm"/>
    <property type="evidence" value="ECO:0007669"/>
    <property type="project" value="TreeGrafter"/>
</dbReference>
<evidence type="ECO:0000256" key="1">
    <source>
        <dbReference type="ARBA" id="ARBA00007174"/>
    </source>
</evidence>
<dbReference type="Proteomes" id="UP000054324">
    <property type="component" value="Unassembled WGS sequence"/>
</dbReference>
<keyword evidence="3" id="KW-0479">Metal-binding</keyword>
<accession>A0A075AI06</accession>
<dbReference type="PROSITE" id="PS51790">
    <property type="entry name" value="MSRB"/>
    <property type="match status" value="1"/>
</dbReference>
<keyword evidence="3" id="KW-0862">Zinc</keyword>
<dbReference type="PANTHER" id="PTHR10173:SF37">
    <property type="entry name" value="METHIONINE-R-SULFOXIDE REDUCTASE B2, MITOCHONDRIAL"/>
    <property type="match status" value="1"/>
</dbReference>
<dbReference type="SUPFAM" id="SSF51316">
    <property type="entry name" value="Mss4-like"/>
    <property type="match status" value="1"/>
</dbReference>
<evidence type="ECO:0000256" key="2">
    <source>
        <dbReference type="ARBA" id="ARBA00023002"/>
    </source>
</evidence>
<dbReference type="GO" id="GO:0033743">
    <property type="term" value="F:peptide-methionine (R)-S-oxide reductase activity"/>
    <property type="evidence" value="ECO:0007669"/>
    <property type="project" value="UniProtKB-EC"/>
</dbReference>
<feature type="domain" description="MsrB" evidence="4">
    <location>
        <begin position="59"/>
        <end position="212"/>
    </location>
</feature>
<keyword evidence="6" id="KW-1185">Reference proteome</keyword>
<organism evidence="5 6">
    <name type="scientific">Opisthorchis viverrini</name>
    <name type="common">Southeast Asian liver fluke</name>
    <dbReference type="NCBI Taxonomy" id="6198"/>
    <lineage>
        <taxon>Eukaryota</taxon>
        <taxon>Metazoa</taxon>
        <taxon>Spiralia</taxon>
        <taxon>Lophotrochozoa</taxon>
        <taxon>Platyhelminthes</taxon>
        <taxon>Trematoda</taxon>
        <taxon>Digenea</taxon>
        <taxon>Opisthorchiida</taxon>
        <taxon>Opisthorchiata</taxon>
        <taxon>Opisthorchiidae</taxon>
        <taxon>Opisthorchis</taxon>
    </lineage>
</organism>
<evidence type="ECO:0000256" key="3">
    <source>
        <dbReference type="RuleBase" id="RU365044"/>
    </source>
</evidence>
<dbReference type="InterPro" id="IPR011057">
    <property type="entry name" value="Mss4-like_sf"/>
</dbReference>
<comment type="similarity">
    <text evidence="1 3">Belongs to the MsrB Met sulfoxide reductase family.</text>
</comment>
<feature type="non-terminal residue" evidence="5">
    <location>
        <position position="1"/>
    </location>
</feature>
<gene>
    <name evidence="5" type="ORF">T265_13106</name>
</gene>
<evidence type="ECO:0000313" key="6">
    <source>
        <dbReference type="Proteomes" id="UP000054324"/>
    </source>
</evidence>
<dbReference type="InterPro" id="IPR028427">
    <property type="entry name" value="Met_Sox_Rdtase_MsrB"/>
</dbReference>
<dbReference type="KEGG" id="ovi:T265_13106"/>
<sequence>PIIRPVSLFCRYIGHLFCVDCLLQITKLLRLLAITQYSKLSIWSTLLTTKRHMSARKPDSEWKKILTPEQYAVAREKETEPVRFFTLGELINFSPSQVPFMTTKSLAITCVAAVVPSFSGQCKAISFSCFSSSAKFDSGCGWPSFYEAAGAKGRDETGSNIARMDDDSLGMNRIEVLCKECDAHLGHVFEDGPKPTGLRYCINSASLNFKKKEQS</sequence>
<dbReference type="NCBIfam" id="TIGR00357">
    <property type="entry name" value="peptide-methionine (R)-S-oxide reductase MsrB"/>
    <property type="match status" value="1"/>
</dbReference>
<dbReference type="STRING" id="6198.A0A075AI06"/>
<dbReference type="CTD" id="20327274"/>
<dbReference type="RefSeq" id="XP_009165481.1">
    <property type="nucleotide sequence ID" value="XM_009167217.1"/>
</dbReference>